<dbReference type="EMBL" id="JAQQWE010000008">
    <property type="protein sequence ID" value="KAK7943119.1"/>
    <property type="molecule type" value="Genomic_DNA"/>
</dbReference>
<comment type="caution">
    <text evidence="1">The sequence shown here is derived from an EMBL/GenBank/DDBJ whole genome shotgun (WGS) entry which is preliminary data.</text>
</comment>
<proteinExistence type="predicted"/>
<evidence type="ECO:0000313" key="2">
    <source>
        <dbReference type="Proteomes" id="UP001391051"/>
    </source>
</evidence>
<dbReference type="Proteomes" id="UP001391051">
    <property type="component" value="Unassembled WGS sequence"/>
</dbReference>
<keyword evidence="2" id="KW-1185">Reference proteome</keyword>
<protein>
    <submittedName>
        <fullName evidence="1">Uncharacterized protein</fullName>
    </submittedName>
</protein>
<sequence>MPFASFPEIADTIAFVGLGVGAIGGSVIQYCSDHPSNYGCVNGKRDIVGTENIVRIFHPRADVGPCNVPLYNFQQCHDALVGVNIASSIPEAGVAQFDNVPAPCMDLSTVLVGGCTGADPRPTPCGPACIKYTGLPDDQLGQLSAELNARIDH</sequence>
<dbReference type="GeneID" id="92081516"/>
<dbReference type="RefSeq" id="XP_066695150.1">
    <property type="nucleotide sequence ID" value="XM_066848454.1"/>
</dbReference>
<organism evidence="1 2">
    <name type="scientific">Apiospora aurea</name>
    <dbReference type="NCBI Taxonomy" id="335848"/>
    <lineage>
        <taxon>Eukaryota</taxon>
        <taxon>Fungi</taxon>
        <taxon>Dikarya</taxon>
        <taxon>Ascomycota</taxon>
        <taxon>Pezizomycotina</taxon>
        <taxon>Sordariomycetes</taxon>
        <taxon>Xylariomycetidae</taxon>
        <taxon>Amphisphaeriales</taxon>
        <taxon>Apiosporaceae</taxon>
        <taxon>Apiospora</taxon>
    </lineage>
</organism>
<evidence type="ECO:0000313" key="1">
    <source>
        <dbReference type="EMBL" id="KAK7943119.1"/>
    </source>
</evidence>
<gene>
    <name evidence="1" type="ORF">PG986_012232</name>
</gene>
<reference evidence="1 2" key="1">
    <citation type="submission" date="2023-01" db="EMBL/GenBank/DDBJ databases">
        <title>Analysis of 21 Apiospora genomes using comparative genomics revels a genus with tremendous synthesis potential of carbohydrate active enzymes and secondary metabolites.</title>
        <authorList>
            <person name="Sorensen T."/>
        </authorList>
    </citation>
    <scope>NUCLEOTIDE SEQUENCE [LARGE SCALE GENOMIC DNA]</scope>
    <source>
        <strain evidence="1 2">CBS 24483</strain>
    </source>
</reference>
<name>A0ABR1PZU0_9PEZI</name>
<accession>A0ABR1PZU0</accession>